<protein>
    <submittedName>
        <fullName evidence="2">RidA family protein</fullName>
    </submittedName>
</protein>
<dbReference type="NCBIfam" id="TIGR00004">
    <property type="entry name" value="Rid family detoxifying hydrolase"/>
    <property type="match status" value="1"/>
</dbReference>
<dbReference type="Proteomes" id="UP001209229">
    <property type="component" value="Unassembled WGS sequence"/>
</dbReference>
<dbReference type="FunFam" id="3.30.1330.40:FF:000001">
    <property type="entry name" value="L-PSP family endoribonuclease"/>
    <property type="match status" value="1"/>
</dbReference>
<dbReference type="CDD" id="cd00448">
    <property type="entry name" value="YjgF_YER057c_UK114_family"/>
    <property type="match status" value="1"/>
</dbReference>
<keyword evidence="3" id="KW-1185">Reference proteome</keyword>
<dbReference type="RefSeq" id="WP_301191147.1">
    <property type="nucleotide sequence ID" value="NZ_JAPDPJ010000032.1"/>
</dbReference>
<accession>A0AAE3M601</accession>
<sequence length="125" mass="13477">MKKVISTDNAPAAIGPYSQAIEANGMLFISGQVPINPAEGKVVEGGITEQTEQVMKNIEAILTEAGYSFKDVIKSTCLLSDMANFKDMNEVYGKYYSENPPARAAFAVKELPLGVLVEIETIACK</sequence>
<dbReference type="PANTHER" id="PTHR11803">
    <property type="entry name" value="2-IMINOBUTANOATE/2-IMINOPROPANOATE DEAMINASE RIDA"/>
    <property type="match status" value="1"/>
</dbReference>
<dbReference type="SUPFAM" id="SSF55298">
    <property type="entry name" value="YjgF-like"/>
    <property type="match status" value="1"/>
</dbReference>
<comment type="caution">
    <text evidence="2">The sequence shown here is derived from an EMBL/GenBank/DDBJ whole genome shotgun (WGS) entry which is preliminary data.</text>
</comment>
<dbReference type="InterPro" id="IPR006175">
    <property type="entry name" value="YjgF/YER057c/UK114"/>
</dbReference>
<dbReference type="AlphaFoldDB" id="A0AAE3M601"/>
<gene>
    <name evidence="2" type="ORF">OM075_13990</name>
</gene>
<evidence type="ECO:0000313" key="3">
    <source>
        <dbReference type="Proteomes" id="UP001209229"/>
    </source>
</evidence>
<dbReference type="Gene3D" id="3.30.1330.40">
    <property type="entry name" value="RutC-like"/>
    <property type="match status" value="1"/>
</dbReference>
<dbReference type="InterPro" id="IPR019897">
    <property type="entry name" value="RidA_CS"/>
</dbReference>
<dbReference type="InterPro" id="IPR006056">
    <property type="entry name" value="RidA"/>
</dbReference>
<evidence type="ECO:0000313" key="2">
    <source>
        <dbReference type="EMBL" id="MCW3787581.1"/>
    </source>
</evidence>
<reference evidence="2" key="1">
    <citation type="submission" date="2022-10" db="EMBL/GenBank/DDBJ databases">
        <authorList>
            <person name="Yu W.X."/>
        </authorList>
    </citation>
    <scope>NUCLEOTIDE SEQUENCE</scope>
    <source>
        <strain evidence="2">AAT</strain>
    </source>
</reference>
<comment type="similarity">
    <text evidence="1">Belongs to the RutC family.</text>
</comment>
<evidence type="ECO:0000256" key="1">
    <source>
        <dbReference type="ARBA" id="ARBA00010552"/>
    </source>
</evidence>
<proteinExistence type="inferred from homology"/>
<organism evidence="2 3">
    <name type="scientific">Plebeiibacterium sediminum</name>
    <dbReference type="NCBI Taxonomy" id="2992112"/>
    <lineage>
        <taxon>Bacteria</taxon>
        <taxon>Pseudomonadati</taxon>
        <taxon>Bacteroidota</taxon>
        <taxon>Bacteroidia</taxon>
        <taxon>Marinilabiliales</taxon>
        <taxon>Marinilabiliaceae</taxon>
        <taxon>Plebeiibacterium</taxon>
    </lineage>
</organism>
<dbReference type="GO" id="GO:0005829">
    <property type="term" value="C:cytosol"/>
    <property type="evidence" value="ECO:0007669"/>
    <property type="project" value="TreeGrafter"/>
</dbReference>
<dbReference type="InterPro" id="IPR035959">
    <property type="entry name" value="RutC-like_sf"/>
</dbReference>
<dbReference type="EMBL" id="JAPDPJ010000032">
    <property type="protein sequence ID" value="MCW3787581.1"/>
    <property type="molecule type" value="Genomic_DNA"/>
</dbReference>
<dbReference type="PROSITE" id="PS01094">
    <property type="entry name" value="UPF0076"/>
    <property type="match status" value="1"/>
</dbReference>
<name>A0AAE3M601_9BACT</name>
<dbReference type="PANTHER" id="PTHR11803:SF39">
    <property type="entry name" value="2-IMINOBUTANOATE_2-IMINOPROPANOATE DEAMINASE"/>
    <property type="match status" value="1"/>
</dbReference>
<dbReference type="GO" id="GO:0019239">
    <property type="term" value="F:deaminase activity"/>
    <property type="evidence" value="ECO:0007669"/>
    <property type="project" value="TreeGrafter"/>
</dbReference>
<dbReference type="Pfam" id="PF01042">
    <property type="entry name" value="Ribonuc_L-PSP"/>
    <property type="match status" value="1"/>
</dbReference>